<reference evidence="2" key="2">
    <citation type="submission" date="2020-09" db="EMBL/GenBank/DDBJ databases">
        <authorList>
            <person name="Sun Q."/>
            <person name="Zhou Y."/>
        </authorList>
    </citation>
    <scope>NUCLEOTIDE SEQUENCE</scope>
    <source>
        <strain evidence="2">CGMCC 1.15367</strain>
    </source>
</reference>
<evidence type="ECO:0000256" key="1">
    <source>
        <dbReference type="SAM" id="MobiDB-lite"/>
    </source>
</evidence>
<dbReference type="AlphaFoldDB" id="A0A917EC28"/>
<reference evidence="2" key="1">
    <citation type="journal article" date="2014" name="Int. J. Syst. Evol. Microbiol.">
        <title>Complete genome sequence of Corynebacterium casei LMG S-19264T (=DSM 44701T), isolated from a smear-ripened cheese.</title>
        <authorList>
            <consortium name="US DOE Joint Genome Institute (JGI-PGF)"/>
            <person name="Walter F."/>
            <person name="Albersmeier A."/>
            <person name="Kalinowski J."/>
            <person name="Ruckert C."/>
        </authorList>
    </citation>
    <scope>NUCLEOTIDE SEQUENCE</scope>
    <source>
        <strain evidence="2">CGMCC 1.15367</strain>
    </source>
</reference>
<evidence type="ECO:0000313" key="3">
    <source>
        <dbReference type="Proteomes" id="UP000644699"/>
    </source>
</evidence>
<accession>A0A917EC28</accession>
<dbReference type="RefSeq" id="WP_188912380.1">
    <property type="nucleotide sequence ID" value="NZ_BMIQ01000009.1"/>
</dbReference>
<dbReference type="Gene3D" id="1.10.3210.10">
    <property type="entry name" value="Hypothetical protein af1432"/>
    <property type="match status" value="1"/>
</dbReference>
<dbReference type="SUPFAM" id="SSF109604">
    <property type="entry name" value="HD-domain/PDEase-like"/>
    <property type="match status" value="1"/>
</dbReference>
<feature type="compositionally biased region" description="Basic and acidic residues" evidence="1">
    <location>
        <begin position="1"/>
        <end position="18"/>
    </location>
</feature>
<sequence>MSNEGMLERADRIADKAHAGQVDKAGAPYISHPRRVSESVHGTAEKVVALLHDVVEDGPGWTLDRLREEGFPDAVVQAVDALTHREGEDYFDAIRRAGANPLARTVKLADLADNSDRTRLRTIGEKEEARLAKYAKATAMLQDGA</sequence>
<evidence type="ECO:0000313" key="2">
    <source>
        <dbReference type="EMBL" id="GGE20007.1"/>
    </source>
</evidence>
<dbReference type="EMBL" id="BMIQ01000009">
    <property type="protein sequence ID" value="GGE20007.1"/>
    <property type="molecule type" value="Genomic_DNA"/>
</dbReference>
<proteinExistence type="predicted"/>
<keyword evidence="3" id="KW-1185">Reference proteome</keyword>
<organism evidence="2 3">
    <name type="scientific">Aureimonas endophytica</name>
    <dbReference type="NCBI Taxonomy" id="2027858"/>
    <lineage>
        <taxon>Bacteria</taxon>
        <taxon>Pseudomonadati</taxon>
        <taxon>Pseudomonadota</taxon>
        <taxon>Alphaproteobacteria</taxon>
        <taxon>Hyphomicrobiales</taxon>
        <taxon>Aurantimonadaceae</taxon>
        <taxon>Aureimonas</taxon>
    </lineage>
</organism>
<protein>
    <recommendedName>
        <fullName evidence="4">HD domain-containing protein</fullName>
    </recommendedName>
</protein>
<comment type="caution">
    <text evidence="2">The sequence shown here is derived from an EMBL/GenBank/DDBJ whole genome shotgun (WGS) entry which is preliminary data.</text>
</comment>
<evidence type="ECO:0008006" key="4">
    <source>
        <dbReference type="Google" id="ProtNLM"/>
    </source>
</evidence>
<gene>
    <name evidence="2" type="ORF">GCM10011390_44090</name>
</gene>
<dbReference type="Proteomes" id="UP000644699">
    <property type="component" value="Unassembled WGS sequence"/>
</dbReference>
<name>A0A917EC28_9HYPH</name>
<feature type="region of interest" description="Disordered" evidence="1">
    <location>
        <begin position="1"/>
        <end position="30"/>
    </location>
</feature>